<protein>
    <recommendedName>
        <fullName evidence="3">TIGR03089 family protein</fullName>
    </recommendedName>
</protein>
<sequence length="237" mass="25206">MELLKELLSADPSVPRITCYDETTGGRTDLSAVTLDNWASKIANMLHDEFDLELGDSAWVDLPPIWQAACLVVGAERAGVALNDEDPLVVFTTVGKLSEWEEKFPDAYLAAVTDDVFGRGVVETGGEIPPGVVDFGPEVRLHPDAYIGMGPDEGQVLVDDSTPAELVSRARDVAKNAGLDDGARVISAGWSGGPTADDWICCVLAAWSVGGAAVIVRGGDDERMARIADIEKARPLE</sequence>
<dbReference type="RefSeq" id="WP_035119996.1">
    <property type="nucleotide sequence ID" value="NZ_JRNE01000016.1"/>
</dbReference>
<evidence type="ECO:0000313" key="1">
    <source>
        <dbReference type="EMBL" id="KGF18542.1"/>
    </source>
</evidence>
<evidence type="ECO:0000313" key="2">
    <source>
        <dbReference type="Proteomes" id="UP000029548"/>
    </source>
</evidence>
<comment type="caution">
    <text evidence="1">The sequence shown here is derived from an EMBL/GenBank/DDBJ whole genome shotgun (WGS) entry which is preliminary data.</text>
</comment>
<organism evidence="1 2">
    <name type="scientific">Corynebacterium freneyi DNF00450</name>
    <dbReference type="NCBI Taxonomy" id="1287475"/>
    <lineage>
        <taxon>Bacteria</taxon>
        <taxon>Bacillati</taxon>
        <taxon>Actinomycetota</taxon>
        <taxon>Actinomycetes</taxon>
        <taxon>Mycobacteriales</taxon>
        <taxon>Corynebacteriaceae</taxon>
        <taxon>Corynebacterium</taxon>
    </lineage>
</organism>
<dbReference type="InterPro" id="IPR017523">
    <property type="entry name" value="Rv3268"/>
</dbReference>
<evidence type="ECO:0008006" key="3">
    <source>
        <dbReference type="Google" id="ProtNLM"/>
    </source>
</evidence>
<dbReference type="EMBL" id="JRNE01000016">
    <property type="protein sequence ID" value="KGF18542.1"/>
    <property type="molecule type" value="Genomic_DNA"/>
</dbReference>
<dbReference type="Proteomes" id="UP000029548">
    <property type="component" value="Unassembled WGS sequence"/>
</dbReference>
<reference evidence="1 2" key="1">
    <citation type="submission" date="2014-07" db="EMBL/GenBank/DDBJ databases">
        <authorList>
            <person name="McCorrison J."/>
            <person name="Sanka R."/>
            <person name="Torralba M."/>
            <person name="Gillis M."/>
            <person name="Haft D.H."/>
            <person name="Methe B."/>
            <person name="Sutton G."/>
            <person name="Nelson K.E."/>
        </authorList>
    </citation>
    <scope>NUCLEOTIDE SEQUENCE [LARGE SCALE GENOMIC DNA]</scope>
    <source>
        <strain evidence="1 2">DNF00450</strain>
    </source>
</reference>
<name>A0A095ZIT5_9CORY</name>
<dbReference type="eggNOG" id="COG0318">
    <property type="taxonomic scope" value="Bacteria"/>
</dbReference>
<gene>
    <name evidence="1" type="ORF">HMPREF1650_01380</name>
</gene>
<dbReference type="SUPFAM" id="SSF56801">
    <property type="entry name" value="Acetyl-CoA synthetase-like"/>
    <property type="match status" value="1"/>
</dbReference>
<accession>A0A095ZIT5</accession>
<proteinExistence type="predicted"/>
<dbReference type="AlphaFoldDB" id="A0A095ZIT5"/>
<dbReference type="NCBIfam" id="TIGR03089">
    <property type="entry name" value="TIGR03089 family protein"/>
    <property type="match status" value="1"/>
</dbReference>